<name>A0A8H5NVU5_GIBSU</name>
<dbReference type="GeneID" id="59312957"/>
<dbReference type="RefSeq" id="XP_036531185.1">
    <property type="nucleotide sequence ID" value="XM_036678239.1"/>
</dbReference>
<accession>A0A8H5NVU5</accession>
<dbReference type="InterPro" id="IPR029058">
    <property type="entry name" value="AB_hydrolase_fold"/>
</dbReference>
<keyword evidence="4" id="KW-1185">Reference proteome</keyword>
<dbReference type="PANTHER" id="PTHR17630:SF44">
    <property type="entry name" value="PROTEIN AIM2"/>
    <property type="match status" value="1"/>
</dbReference>
<feature type="domain" description="Dienelactone hydrolase" evidence="2">
    <location>
        <begin position="61"/>
        <end position="282"/>
    </location>
</feature>
<dbReference type="GO" id="GO:0016787">
    <property type="term" value="F:hydrolase activity"/>
    <property type="evidence" value="ECO:0007669"/>
    <property type="project" value="UniProtKB-KW"/>
</dbReference>
<evidence type="ECO:0000313" key="4">
    <source>
        <dbReference type="Proteomes" id="UP000547976"/>
    </source>
</evidence>
<dbReference type="OrthoDB" id="17560at2759"/>
<evidence type="ECO:0000313" key="3">
    <source>
        <dbReference type="EMBL" id="KAF5580597.1"/>
    </source>
</evidence>
<evidence type="ECO:0000256" key="1">
    <source>
        <dbReference type="SAM" id="MobiDB-lite"/>
    </source>
</evidence>
<dbReference type="InterPro" id="IPR002925">
    <property type="entry name" value="Dienelactn_hydro"/>
</dbReference>
<comment type="caution">
    <text evidence="3">The sequence shown here is derived from an EMBL/GenBank/DDBJ whole genome shotgun (WGS) entry which is preliminary data.</text>
</comment>
<reference evidence="3 4" key="1">
    <citation type="submission" date="2020-05" db="EMBL/GenBank/DDBJ databases">
        <title>Identification and distribution of gene clusters putatively required for synthesis of sphingolipid metabolism inhibitors in phylogenetically diverse species of the filamentous fungus Fusarium.</title>
        <authorList>
            <person name="Kim H.-S."/>
            <person name="Busman M."/>
            <person name="Brown D.W."/>
            <person name="Divon H."/>
            <person name="Uhlig S."/>
            <person name="Proctor R.H."/>
        </authorList>
    </citation>
    <scope>NUCLEOTIDE SEQUENCE [LARGE SCALE GENOMIC DNA]</scope>
    <source>
        <strain evidence="3 4">NRRL 66333</strain>
    </source>
</reference>
<dbReference type="PANTHER" id="PTHR17630">
    <property type="entry name" value="DIENELACTONE HYDROLASE"/>
    <property type="match status" value="1"/>
</dbReference>
<proteinExistence type="predicted"/>
<dbReference type="AlphaFoldDB" id="A0A8H5NVU5"/>
<keyword evidence="3" id="KW-0378">Hydrolase</keyword>
<dbReference type="Gene3D" id="3.40.50.1820">
    <property type="entry name" value="alpha/beta hydrolase"/>
    <property type="match status" value="1"/>
</dbReference>
<organism evidence="3 4">
    <name type="scientific">Gibberella subglutinans</name>
    <name type="common">Fusarium subglutinans</name>
    <dbReference type="NCBI Taxonomy" id="42677"/>
    <lineage>
        <taxon>Eukaryota</taxon>
        <taxon>Fungi</taxon>
        <taxon>Dikarya</taxon>
        <taxon>Ascomycota</taxon>
        <taxon>Pezizomycotina</taxon>
        <taxon>Sordariomycetes</taxon>
        <taxon>Hypocreomycetidae</taxon>
        <taxon>Hypocreales</taxon>
        <taxon>Nectriaceae</taxon>
        <taxon>Fusarium</taxon>
        <taxon>Fusarium fujikuroi species complex</taxon>
    </lineage>
</organism>
<sequence>MPTNEVGETNSDRRDDSTHAYSDATSITIASNPPGKCCTVGTLHRGQPTGKSIKIDDNTEAYLAIAPGGIAHKGIGILYLPDVLSLWNNSKLMADQFAANGYTTLIPDLFNGDVLPYPIPEGLDIMEWIYNGANGNNPHTPAQVDPVVIKAIKVLKEILKEQGTVKIGAVGYCFGAKYVVRNYKQGIDVGYVGHPSFISEDELAAITGPLSIAAAQTDSIFPAELRYRSEEILIETGQPFQINLFSGVEHGFAVRGDPDDPAQRFAKEQAFFQALQWFNNYLA</sequence>
<dbReference type="Proteomes" id="UP000547976">
    <property type="component" value="Unassembled WGS sequence"/>
</dbReference>
<evidence type="ECO:0000259" key="2">
    <source>
        <dbReference type="Pfam" id="PF01738"/>
    </source>
</evidence>
<gene>
    <name evidence="3" type="ORF">FSUBG_13357</name>
</gene>
<dbReference type="Pfam" id="PF01738">
    <property type="entry name" value="DLH"/>
    <property type="match status" value="1"/>
</dbReference>
<dbReference type="EMBL" id="JAAOAV010000333">
    <property type="protein sequence ID" value="KAF5580597.1"/>
    <property type="molecule type" value="Genomic_DNA"/>
</dbReference>
<feature type="region of interest" description="Disordered" evidence="1">
    <location>
        <begin position="1"/>
        <end position="20"/>
    </location>
</feature>
<dbReference type="SUPFAM" id="SSF53474">
    <property type="entry name" value="alpha/beta-Hydrolases"/>
    <property type="match status" value="1"/>
</dbReference>
<protein>
    <submittedName>
        <fullName evidence="3">Hydrolase dienelactone hydrolase</fullName>
    </submittedName>
</protein>